<sequence>SQFEDLILPEGTVAFVITKLCRVLGNPADDEAKFHLDAITIEPHPGDPSTEEYDNITPDNVVPWVWAIGSVASGLIVMPDKKSKSF</sequence>
<dbReference type="HOGENOM" id="CLU_2504112_0_0_1"/>
<evidence type="ECO:0000313" key="2">
    <source>
        <dbReference type="Proteomes" id="UP000054248"/>
    </source>
</evidence>
<reference evidence="1 2" key="1">
    <citation type="submission" date="2014-04" db="EMBL/GenBank/DDBJ databases">
        <authorList>
            <consortium name="DOE Joint Genome Institute"/>
            <person name="Kuo A."/>
            <person name="Girlanda M."/>
            <person name="Perotto S."/>
            <person name="Kohler A."/>
            <person name="Nagy L.G."/>
            <person name="Floudas D."/>
            <person name="Copeland A."/>
            <person name="Barry K.W."/>
            <person name="Cichocki N."/>
            <person name="Veneault-Fourrey C."/>
            <person name="LaButti K."/>
            <person name="Lindquist E.A."/>
            <person name="Lipzen A."/>
            <person name="Lundell T."/>
            <person name="Morin E."/>
            <person name="Murat C."/>
            <person name="Sun H."/>
            <person name="Tunlid A."/>
            <person name="Henrissat B."/>
            <person name="Grigoriev I.V."/>
            <person name="Hibbett D.S."/>
            <person name="Martin F."/>
            <person name="Nordberg H.P."/>
            <person name="Cantor M.N."/>
            <person name="Hua S.X."/>
        </authorList>
    </citation>
    <scope>NUCLEOTIDE SEQUENCE [LARGE SCALE GENOMIC DNA]</scope>
    <source>
        <strain evidence="1 2">MUT 4182</strain>
    </source>
</reference>
<keyword evidence="2" id="KW-1185">Reference proteome</keyword>
<protein>
    <submittedName>
        <fullName evidence="1">Uncharacterized protein</fullName>
    </submittedName>
</protein>
<dbReference type="OrthoDB" id="3258371at2759"/>
<accession>A0A0C3L431</accession>
<dbReference type="AlphaFoldDB" id="A0A0C3L431"/>
<dbReference type="EMBL" id="KN823582">
    <property type="protein sequence ID" value="KIO16377.1"/>
    <property type="molecule type" value="Genomic_DNA"/>
</dbReference>
<proteinExistence type="predicted"/>
<evidence type="ECO:0000313" key="1">
    <source>
        <dbReference type="EMBL" id="KIO16377.1"/>
    </source>
</evidence>
<reference evidence="2" key="2">
    <citation type="submission" date="2015-01" db="EMBL/GenBank/DDBJ databases">
        <title>Evolutionary Origins and Diversification of the Mycorrhizal Mutualists.</title>
        <authorList>
            <consortium name="DOE Joint Genome Institute"/>
            <consortium name="Mycorrhizal Genomics Consortium"/>
            <person name="Kohler A."/>
            <person name="Kuo A."/>
            <person name="Nagy L.G."/>
            <person name="Floudas D."/>
            <person name="Copeland A."/>
            <person name="Barry K.W."/>
            <person name="Cichocki N."/>
            <person name="Veneault-Fourrey C."/>
            <person name="LaButti K."/>
            <person name="Lindquist E.A."/>
            <person name="Lipzen A."/>
            <person name="Lundell T."/>
            <person name="Morin E."/>
            <person name="Murat C."/>
            <person name="Riley R."/>
            <person name="Ohm R."/>
            <person name="Sun H."/>
            <person name="Tunlid A."/>
            <person name="Henrissat B."/>
            <person name="Grigoriev I.V."/>
            <person name="Hibbett D.S."/>
            <person name="Martin F."/>
        </authorList>
    </citation>
    <scope>NUCLEOTIDE SEQUENCE [LARGE SCALE GENOMIC DNA]</scope>
    <source>
        <strain evidence="2">MUT 4182</strain>
    </source>
</reference>
<feature type="non-terminal residue" evidence="1">
    <location>
        <position position="86"/>
    </location>
</feature>
<feature type="non-terminal residue" evidence="1">
    <location>
        <position position="1"/>
    </location>
</feature>
<name>A0A0C3L431_9AGAM</name>
<organism evidence="1 2">
    <name type="scientific">Tulasnella calospora MUT 4182</name>
    <dbReference type="NCBI Taxonomy" id="1051891"/>
    <lineage>
        <taxon>Eukaryota</taxon>
        <taxon>Fungi</taxon>
        <taxon>Dikarya</taxon>
        <taxon>Basidiomycota</taxon>
        <taxon>Agaricomycotina</taxon>
        <taxon>Agaricomycetes</taxon>
        <taxon>Cantharellales</taxon>
        <taxon>Tulasnellaceae</taxon>
        <taxon>Tulasnella</taxon>
    </lineage>
</organism>
<dbReference type="Proteomes" id="UP000054248">
    <property type="component" value="Unassembled WGS sequence"/>
</dbReference>
<gene>
    <name evidence="1" type="ORF">M407DRAFT_35660</name>
</gene>